<name>A0A3G6IYM2_9CORY</name>
<dbReference type="OrthoDB" id="4393989at2"/>
<dbReference type="PROSITE" id="PS51257">
    <property type="entry name" value="PROKAR_LIPOPROTEIN"/>
    <property type="match status" value="1"/>
</dbReference>
<evidence type="ECO:0000313" key="4">
    <source>
        <dbReference type="Proteomes" id="UP000271426"/>
    </source>
</evidence>
<reference evidence="3 4" key="1">
    <citation type="submission" date="2018-11" db="EMBL/GenBank/DDBJ databases">
        <authorList>
            <person name="Kleinhagauer T."/>
            <person name="Glaeser S.P."/>
            <person name="Spergser J."/>
            <person name="Ruckert C."/>
            <person name="Kaempfer P."/>
            <person name="Busse H.-J."/>
        </authorList>
    </citation>
    <scope>NUCLEOTIDE SEQUENCE [LARGE SCALE GENOMIC DNA]</scope>
    <source>
        <strain evidence="3 4">812CH</strain>
    </source>
</reference>
<feature type="compositionally biased region" description="Basic and acidic residues" evidence="1">
    <location>
        <begin position="219"/>
        <end position="239"/>
    </location>
</feature>
<evidence type="ECO:0000313" key="3">
    <source>
        <dbReference type="EMBL" id="AZA09758.1"/>
    </source>
</evidence>
<dbReference type="RefSeq" id="WP_123960646.1">
    <property type="nucleotide sequence ID" value="NZ_CP033898.1"/>
</dbReference>
<dbReference type="Proteomes" id="UP000271426">
    <property type="component" value="Chromosome"/>
</dbReference>
<evidence type="ECO:0000256" key="1">
    <source>
        <dbReference type="SAM" id="MobiDB-lite"/>
    </source>
</evidence>
<evidence type="ECO:0000256" key="2">
    <source>
        <dbReference type="SAM" id="SignalP"/>
    </source>
</evidence>
<protein>
    <submittedName>
        <fullName evidence="3">Uncharacterized protein</fullName>
    </submittedName>
</protein>
<proteinExistence type="predicted"/>
<keyword evidence="4" id="KW-1185">Reference proteome</keyword>
<accession>A0A3G6IYM2</accession>
<dbReference type="EMBL" id="CP033898">
    <property type="protein sequence ID" value="AZA09758.1"/>
    <property type="molecule type" value="Genomic_DNA"/>
</dbReference>
<dbReference type="AlphaFoldDB" id="A0A3G6IYM2"/>
<feature type="region of interest" description="Disordered" evidence="1">
    <location>
        <begin position="190"/>
        <end position="252"/>
    </location>
</feature>
<feature type="chain" id="PRO_5038443561" evidence="2">
    <location>
        <begin position="22"/>
        <end position="333"/>
    </location>
</feature>
<dbReference type="KEGG" id="cpso:CPPEL_08270"/>
<organism evidence="3 4">
    <name type="scientific">Corynebacterium pseudopelargi</name>
    <dbReference type="NCBI Taxonomy" id="2080757"/>
    <lineage>
        <taxon>Bacteria</taxon>
        <taxon>Bacillati</taxon>
        <taxon>Actinomycetota</taxon>
        <taxon>Actinomycetes</taxon>
        <taxon>Mycobacteriales</taxon>
        <taxon>Corynebacteriaceae</taxon>
        <taxon>Corynebacterium</taxon>
    </lineage>
</organism>
<keyword evidence="2" id="KW-0732">Signal</keyword>
<sequence precursor="true">MLRKLLAGSAILVLAGCSASSDDSSAKPEQWQKTAKIFNHVLDHADEYDFDIEDASSTYDYSLVDANGDGQKELLLRKTPNAAIGSVLVFAADPEHNQAILADTALKDGVATAGGSRYRIAGTKSEHGIIASSGEAASGATTAVLYTIDGASLVDQGQWEYTAGPSGTPESLEAAEAELDWENIAQRPFNEQPDLLRSNPGDLPNIEGETGGQDAASAKSEEKTSNRSIEDVVDGRSKADFPTFSGDASSANPNYVPKTSPQFARAVYNAFILEWIYNANTTPVLEVASPVTGQTYTMTCVQHTSVTCRGGNDAVVYIYTPSPYAPPDGVQWG</sequence>
<gene>
    <name evidence="3" type="ORF">CPPEL_08270</name>
</gene>
<feature type="signal peptide" evidence="2">
    <location>
        <begin position="1"/>
        <end position="21"/>
    </location>
</feature>